<dbReference type="Proteomes" id="UP000294299">
    <property type="component" value="Chromosome NFRAN"/>
</dbReference>
<evidence type="ECO:0000313" key="2">
    <source>
        <dbReference type="EMBL" id="VFJ14202.1"/>
    </source>
</evidence>
<dbReference type="AlphaFoldDB" id="A0A484IF03"/>
<evidence type="ECO:0000256" key="1">
    <source>
        <dbReference type="SAM" id="Phobius"/>
    </source>
</evidence>
<organism evidence="2 3">
    <name type="scientific">Candidatus Nitrosocosmicus franklandianus</name>
    <dbReference type="NCBI Taxonomy" id="1798806"/>
    <lineage>
        <taxon>Archaea</taxon>
        <taxon>Nitrososphaerota</taxon>
        <taxon>Nitrososphaeria</taxon>
        <taxon>Nitrososphaerales</taxon>
        <taxon>Nitrososphaeraceae</taxon>
        <taxon>Candidatus Nitrosocosmicus</taxon>
    </lineage>
</organism>
<name>A0A484IF03_9ARCH</name>
<keyword evidence="3" id="KW-1185">Reference proteome</keyword>
<keyword evidence="1" id="KW-1133">Transmembrane helix</keyword>
<dbReference type="GeneID" id="39421184"/>
<dbReference type="KEGG" id="nfn:NFRAN_1880"/>
<reference evidence="2 3" key="1">
    <citation type="submission" date="2019-02" db="EMBL/GenBank/DDBJ databases">
        <authorList>
            <person name="Lehtovirta-Morley E L."/>
        </authorList>
    </citation>
    <scope>NUCLEOTIDE SEQUENCE [LARGE SCALE GENOMIC DNA]</scope>
    <source>
        <strain evidence="2">NFRAN1</strain>
    </source>
</reference>
<keyword evidence="1" id="KW-0812">Transmembrane</keyword>
<accession>A0A484IF03</accession>
<gene>
    <name evidence="2" type="ORF">NFRAN_1880</name>
</gene>
<feature type="transmembrane region" description="Helical" evidence="1">
    <location>
        <begin position="9"/>
        <end position="29"/>
    </location>
</feature>
<dbReference type="RefSeq" id="WP_134484446.1">
    <property type="nucleotide sequence ID" value="NZ_LR216287.1"/>
</dbReference>
<protein>
    <submittedName>
        <fullName evidence="2">Uncharacterized protein</fullName>
    </submittedName>
</protein>
<keyword evidence="1" id="KW-0472">Membrane</keyword>
<dbReference type="Gene3D" id="2.60.120.380">
    <property type="match status" value="1"/>
</dbReference>
<feature type="transmembrane region" description="Helical" evidence="1">
    <location>
        <begin position="129"/>
        <end position="149"/>
    </location>
</feature>
<sequence length="155" mass="16851">MVIISRRRSFLIFFIAGFVFIGIGIASIIDSYTPRFVEITETIDPNQSEVFTPDMNAGNIANIYINGSGSRVVVLDPSSNLILNKTDVNGIFNETITSEIDGKYRIQVVNNGNNTLNLSLGAFSKASPIAFSGQMMLIITGIVVLGLGIRTRMQS</sequence>
<dbReference type="EMBL" id="LR216287">
    <property type="protein sequence ID" value="VFJ14202.1"/>
    <property type="molecule type" value="Genomic_DNA"/>
</dbReference>
<proteinExistence type="predicted"/>
<dbReference type="OrthoDB" id="11845at2157"/>
<evidence type="ECO:0000313" key="3">
    <source>
        <dbReference type="Proteomes" id="UP000294299"/>
    </source>
</evidence>